<comment type="caution">
    <text evidence="2">The sequence shown here is derived from an EMBL/GenBank/DDBJ whole genome shotgun (WGS) entry which is preliminary data.</text>
</comment>
<keyword evidence="1" id="KW-1133">Transmembrane helix</keyword>
<dbReference type="EMBL" id="CAJOBJ010077563">
    <property type="protein sequence ID" value="CAF4486772.1"/>
    <property type="molecule type" value="Genomic_DNA"/>
</dbReference>
<proteinExistence type="predicted"/>
<evidence type="ECO:0000313" key="3">
    <source>
        <dbReference type="Proteomes" id="UP000681720"/>
    </source>
</evidence>
<feature type="transmembrane region" description="Helical" evidence="1">
    <location>
        <begin position="20"/>
        <end position="39"/>
    </location>
</feature>
<name>A0A8S2XB84_9BILA</name>
<evidence type="ECO:0000313" key="2">
    <source>
        <dbReference type="EMBL" id="CAF4486772.1"/>
    </source>
</evidence>
<keyword evidence="1" id="KW-0812">Transmembrane</keyword>
<organism evidence="2 3">
    <name type="scientific">Rotaria magnacalcarata</name>
    <dbReference type="NCBI Taxonomy" id="392030"/>
    <lineage>
        <taxon>Eukaryota</taxon>
        <taxon>Metazoa</taxon>
        <taxon>Spiralia</taxon>
        <taxon>Gnathifera</taxon>
        <taxon>Rotifera</taxon>
        <taxon>Eurotatoria</taxon>
        <taxon>Bdelloidea</taxon>
        <taxon>Philodinida</taxon>
        <taxon>Philodinidae</taxon>
        <taxon>Rotaria</taxon>
    </lineage>
</organism>
<evidence type="ECO:0000256" key="1">
    <source>
        <dbReference type="SAM" id="Phobius"/>
    </source>
</evidence>
<dbReference type="Proteomes" id="UP000681720">
    <property type="component" value="Unassembled WGS sequence"/>
</dbReference>
<dbReference type="AlphaFoldDB" id="A0A8S2XB84"/>
<protein>
    <submittedName>
        <fullName evidence="2">Uncharacterized protein</fullName>
    </submittedName>
</protein>
<gene>
    <name evidence="2" type="ORF">GIL414_LOCUS34068</name>
</gene>
<reference evidence="2" key="1">
    <citation type="submission" date="2021-02" db="EMBL/GenBank/DDBJ databases">
        <authorList>
            <person name="Nowell W R."/>
        </authorList>
    </citation>
    <scope>NUCLEOTIDE SEQUENCE</scope>
</reference>
<feature type="non-terminal residue" evidence="2">
    <location>
        <position position="1"/>
    </location>
</feature>
<accession>A0A8S2XB84</accession>
<sequence>MYGEFGTELDDLDTNRDEAWSISTHVLLAVHMLFVNILLT</sequence>
<keyword evidence="1" id="KW-0472">Membrane</keyword>